<keyword evidence="5" id="KW-0418">Kinase</keyword>
<dbReference type="SUPFAM" id="SSF55604">
    <property type="entry name" value="Glucose permease domain IIB"/>
    <property type="match status" value="1"/>
</dbReference>
<evidence type="ECO:0000313" key="8">
    <source>
        <dbReference type="EMBL" id="SHF04180.1"/>
    </source>
</evidence>
<dbReference type="GO" id="GO:0005886">
    <property type="term" value="C:plasma membrane"/>
    <property type="evidence" value="ECO:0007669"/>
    <property type="project" value="TreeGrafter"/>
</dbReference>
<keyword evidence="4" id="KW-0598">Phosphotransferase system</keyword>
<accession>A0A1M4YEL3</accession>
<dbReference type="PANTHER" id="PTHR30009:SF24">
    <property type="entry name" value="PTS SYSTEM, IIBC COMPONENT"/>
    <property type="match status" value="1"/>
</dbReference>
<reference evidence="8 9" key="1">
    <citation type="submission" date="2016-11" db="EMBL/GenBank/DDBJ databases">
        <authorList>
            <person name="Jaros S."/>
            <person name="Januszkiewicz K."/>
            <person name="Wedrychowicz H."/>
        </authorList>
    </citation>
    <scope>NUCLEOTIDE SEQUENCE [LARGE SCALE GENOMIC DNA]</scope>
    <source>
        <strain evidence="8 9">DSM 15692</strain>
    </source>
</reference>
<dbReference type="CDD" id="cd00212">
    <property type="entry name" value="PTS_IIB_glc"/>
    <property type="match status" value="1"/>
</dbReference>
<organism evidence="8 9">
    <name type="scientific">Atopostipes suicloacalis DSM 15692</name>
    <dbReference type="NCBI Taxonomy" id="1121025"/>
    <lineage>
        <taxon>Bacteria</taxon>
        <taxon>Bacillati</taxon>
        <taxon>Bacillota</taxon>
        <taxon>Bacilli</taxon>
        <taxon>Lactobacillales</taxon>
        <taxon>Carnobacteriaceae</taxon>
        <taxon>Atopostipes</taxon>
    </lineage>
</organism>
<keyword evidence="2" id="KW-0762">Sugar transport</keyword>
<evidence type="ECO:0000259" key="7">
    <source>
        <dbReference type="PROSITE" id="PS51098"/>
    </source>
</evidence>
<keyword evidence="1" id="KW-0813">Transport</keyword>
<protein>
    <submittedName>
        <fullName evidence="8">PTS system, glucose-like IIB component</fullName>
    </submittedName>
</protein>
<dbReference type="GO" id="GO:0090563">
    <property type="term" value="F:protein-phosphocysteine-sugar phosphotransferase activity"/>
    <property type="evidence" value="ECO:0007669"/>
    <property type="project" value="TreeGrafter"/>
</dbReference>
<evidence type="ECO:0000313" key="9">
    <source>
        <dbReference type="Proteomes" id="UP000184128"/>
    </source>
</evidence>
<keyword evidence="3" id="KW-0808">Transferase</keyword>
<evidence type="ECO:0000256" key="2">
    <source>
        <dbReference type="ARBA" id="ARBA00022597"/>
    </source>
</evidence>
<dbReference type="InterPro" id="IPR036878">
    <property type="entry name" value="Glu_permease_IIB"/>
</dbReference>
<dbReference type="STRING" id="1121025.SAMN02745249_01675"/>
<dbReference type="GO" id="GO:0016301">
    <property type="term" value="F:kinase activity"/>
    <property type="evidence" value="ECO:0007669"/>
    <property type="project" value="UniProtKB-KW"/>
</dbReference>
<dbReference type="Proteomes" id="UP000184128">
    <property type="component" value="Unassembled WGS sequence"/>
</dbReference>
<keyword evidence="9" id="KW-1185">Reference proteome</keyword>
<evidence type="ECO:0000256" key="3">
    <source>
        <dbReference type="ARBA" id="ARBA00022679"/>
    </source>
</evidence>
<feature type="active site" description="Phosphocysteine intermediate; for EIIB activity" evidence="6">
    <location>
        <position position="66"/>
    </location>
</feature>
<dbReference type="PROSITE" id="PS51098">
    <property type="entry name" value="PTS_EIIB_TYPE_1"/>
    <property type="match status" value="1"/>
</dbReference>
<dbReference type="InterPro" id="IPR018113">
    <property type="entry name" value="PTrfase_EIIB_Cys"/>
</dbReference>
<dbReference type="InterPro" id="IPR001996">
    <property type="entry name" value="PTS_IIB_1"/>
</dbReference>
<dbReference type="EMBL" id="FQUF01000028">
    <property type="protein sequence ID" value="SHF04180.1"/>
    <property type="molecule type" value="Genomic_DNA"/>
</dbReference>
<evidence type="ECO:0000256" key="1">
    <source>
        <dbReference type="ARBA" id="ARBA00022448"/>
    </source>
</evidence>
<evidence type="ECO:0000256" key="6">
    <source>
        <dbReference type="PROSITE-ProRule" id="PRU00421"/>
    </source>
</evidence>
<dbReference type="RefSeq" id="WP_073298403.1">
    <property type="nucleotide sequence ID" value="NZ_FQUF01000028.1"/>
</dbReference>
<dbReference type="GO" id="GO:0008982">
    <property type="term" value="F:protein-N(PI)-phosphohistidine-sugar phosphotransferase activity"/>
    <property type="evidence" value="ECO:0007669"/>
    <property type="project" value="InterPro"/>
</dbReference>
<gene>
    <name evidence="8" type="ORF">SAMN02745249_01675</name>
</gene>
<dbReference type="InterPro" id="IPR050429">
    <property type="entry name" value="PTS_Glucose_EIICBA"/>
</dbReference>
<evidence type="ECO:0000256" key="4">
    <source>
        <dbReference type="ARBA" id="ARBA00022683"/>
    </source>
</evidence>
<dbReference type="Pfam" id="PF00367">
    <property type="entry name" value="PTS_EIIB"/>
    <property type="match status" value="1"/>
</dbReference>
<evidence type="ECO:0000256" key="5">
    <source>
        <dbReference type="ARBA" id="ARBA00022777"/>
    </source>
</evidence>
<dbReference type="Gene3D" id="3.30.1360.60">
    <property type="entry name" value="Glucose permease domain IIB"/>
    <property type="match status" value="1"/>
</dbReference>
<dbReference type="AlphaFoldDB" id="A0A1M4YEL3"/>
<dbReference type="NCBIfam" id="TIGR00826">
    <property type="entry name" value="EIIB_glc"/>
    <property type="match status" value="1"/>
</dbReference>
<proteinExistence type="predicted"/>
<feature type="domain" description="PTS EIIB type-1" evidence="7">
    <location>
        <begin position="44"/>
        <end position="126"/>
    </location>
</feature>
<name>A0A1M4YEL3_9LACT</name>
<dbReference type="GO" id="GO:0009401">
    <property type="term" value="P:phosphoenolpyruvate-dependent sugar phosphotransferase system"/>
    <property type="evidence" value="ECO:0007669"/>
    <property type="project" value="UniProtKB-KW"/>
</dbReference>
<dbReference type="PANTHER" id="PTHR30009">
    <property type="entry name" value="CYTOCHROME C-TYPE SYNTHESIS PROTEIN AND PTS TRANSMEMBRANE COMPONENT"/>
    <property type="match status" value="1"/>
</dbReference>
<sequence>MKTIGREDRTQDTRLYSKEDYKLKKKESTDAPLTKEISRDEEEFGVAPVIVQALGGSENINYITNCYSRLRLTVNDPSKVDEALLKNETGASGVMIKDQNVQVVYGLEVNKIRRAVDNYLGRTNEE</sequence>